<gene>
    <name evidence="2" type="ORF">JAAARDRAFT_628443</name>
</gene>
<feature type="compositionally biased region" description="Basic residues" evidence="1">
    <location>
        <begin position="234"/>
        <end position="247"/>
    </location>
</feature>
<reference evidence="3" key="1">
    <citation type="journal article" date="2014" name="Proc. Natl. Acad. Sci. U.S.A.">
        <title>Extensive sampling of basidiomycete genomes demonstrates inadequacy of the white-rot/brown-rot paradigm for wood decay fungi.</title>
        <authorList>
            <person name="Riley R."/>
            <person name="Salamov A.A."/>
            <person name="Brown D.W."/>
            <person name="Nagy L.G."/>
            <person name="Floudas D."/>
            <person name="Held B.W."/>
            <person name="Levasseur A."/>
            <person name="Lombard V."/>
            <person name="Morin E."/>
            <person name="Otillar R."/>
            <person name="Lindquist E.A."/>
            <person name="Sun H."/>
            <person name="LaButti K.M."/>
            <person name="Schmutz J."/>
            <person name="Jabbour D."/>
            <person name="Luo H."/>
            <person name="Baker S.E."/>
            <person name="Pisabarro A.G."/>
            <person name="Walton J.D."/>
            <person name="Blanchette R.A."/>
            <person name="Henrissat B."/>
            <person name="Martin F."/>
            <person name="Cullen D."/>
            <person name="Hibbett D.S."/>
            <person name="Grigoriev I.V."/>
        </authorList>
    </citation>
    <scope>NUCLEOTIDE SEQUENCE [LARGE SCALE GENOMIC DNA]</scope>
    <source>
        <strain evidence="3">MUCL 33604</strain>
    </source>
</reference>
<feature type="region of interest" description="Disordered" evidence="1">
    <location>
        <begin position="194"/>
        <end position="285"/>
    </location>
</feature>
<protein>
    <submittedName>
        <fullName evidence="2">Uncharacterized protein</fullName>
    </submittedName>
</protein>
<proteinExistence type="predicted"/>
<name>A0A067Q0I3_9AGAM</name>
<dbReference type="HOGENOM" id="CLU_976816_0_0_1"/>
<evidence type="ECO:0000313" key="3">
    <source>
        <dbReference type="Proteomes" id="UP000027265"/>
    </source>
</evidence>
<evidence type="ECO:0000256" key="1">
    <source>
        <dbReference type="SAM" id="MobiDB-lite"/>
    </source>
</evidence>
<feature type="compositionally biased region" description="Polar residues" evidence="1">
    <location>
        <begin position="1"/>
        <end position="10"/>
    </location>
</feature>
<accession>A0A067Q0I3</accession>
<dbReference type="Proteomes" id="UP000027265">
    <property type="component" value="Unassembled WGS sequence"/>
</dbReference>
<feature type="region of interest" description="Disordered" evidence="1">
    <location>
        <begin position="1"/>
        <end position="23"/>
    </location>
</feature>
<dbReference type="InParanoid" id="A0A067Q0I3"/>
<dbReference type="AlphaFoldDB" id="A0A067Q0I3"/>
<organism evidence="2 3">
    <name type="scientific">Jaapia argillacea MUCL 33604</name>
    <dbReference type="NCBI Taxonomy" id="933084"/>
    <lineage>
        <taxon>Eukaryota</taxon>
        <taxon>Fungi</taxon>
        <taxon>Dikarya</taxon>
        <taxon>Basidiomycota</taxon>
        <taxon>Agaricomycotina</taxon>
        <taxon>Agaricomycetes</taxon>
        <taxon>Agaricomycetidae</taxon>
        <taxon>Jaapiales</taxon>
        <taxon>Jaapiaceae</taxon>
        <taxon>Jaapia</taxon>
    </lineage>
</organism>
<dbReference type="EMBL" id="KL197715">
    <property type="protein sequence ID" value="KDQ59665.1"/>
    <property type="molecule type" value="Genomic_DNA"/>
</dbReference>
<feature type="compositionally biased region" description="Basic residues" evidence="1">
    <location>
        <begin position="276"/>
        <end position="285"/>
    </location>
</feature>
<keyword evidence="3" id="KW-1185">Reference proteome</keyword>
<evidence type="ECO:0000313" key="2">
    <source>
        <dbReference type="EMBL" id="KDQ59665.1"/>
    </source>
</evidence>
<sequence>MVDGSNTTTKAGAGESALQQNESEAVRIISQQDGKENNALLSRHHQTNYKKKLRWGFSLLHNLPLTHNVPRLTKSKDSAEDSDEGLFTPPGAPALPGCLPELLAITDVPTTHPPRQLSDHHPAQRTSDVTVPHDTPNRPIPIGVPLPIIAQAGPSISFFDGQVPITGSQRHPLRWDHGQTTDLLSICGGEIPLQSPDALQGTQGEGQKPSGSRIATVNESEHSSGGGQEITPTRGKRKRQSRTRQKAIRAAVAKKEEAPHTNKCTSSMAKSMTTTHHWRVRAPYR</sequence>
<feature type="compositionally biased region" description="Polar residues" evidence="1">
    <location>
        <begin position="262"/>
        <end position="275"/>
    </location>
</feature>
<feature type="region of interest" description="Disordered" evidence="1">
    <location>
        <begin position="110"/>
        <end position="139"/>
    </location>
</feature>
<feature type="compositionally biased region" description="Polar residues" evidence="1">
    <location>
        <begin position="209"/>
        <end position="218"/>
    </location>
</feature>